<feature type="region of interest" description="Disordered" evidence="9">
    <location>
        <begin position="762"/>
        <end position="789"/>
    </location>
</feature>
<evidence type="ECO:0000313" key="14">
    <source>
        <dbReference type="Proteomes" id="UP000766486"/>
    </source>
</evidence>
<evidence type="ECO:0000256" key="3">
    <source>
        <dbReference type="ARBA" id="ARBA00022692"/>
    </source>
</evidence>
<feature type="compositionally biased region" description="Polar residues" evidence="9">
    <location>
        <begin position="775"/>
        <end position="789"/>
    </location>
</feature>
<evidence type="ECO:0000256" key="5">
    <source>
        <dbReference type="ARBA" id="ARBA00022741"/>
    </source>
</evidence>
<dbReference type="SUPFAM" id="SSF52540">
    <property type="entry name" value="P-loop containing nucleoside triphosphate hydrolases"/>
    <property type="match status" value="2"/>
</dbReference>
<dbReference type="Gene3D" id="3.40.50.300">
    <property type="entry name" value="P-loop containing nucleotide triphosphate hydrolases"/>
    <property type="match status" value="2"/>
</dbReference>
<dbReference type="Proteomes" id="UP000766486">
    <property type="component" value="Unassembled WGS sequence"/>
</dbReference>
<dbReference type="CDD" id="cd03244">
    <property type="entry name" value="ABCC_MRP_domain2"/>
    <property type="match status" value="1"/>
</dbReference>
<dbReference type="SMART" id="SM00382">
    <property type="entry name" value="AAA"/>
    <property type="match status" value="2"/>
</dbReference>
<comment type="caution">
    <text evidence="13">The sequence shown here is derived from an EMBL/GenBank/DDBJ whole genome shotgun (WGS) entry which is preliminary data.</text>
</comment>
<feature type="transmembrane region" description="Helical" evidence="10">
    <location>
        <begin position="832"/>
        <end position="853"/>
    </location>
</feature>
<dbReference type="PROSITE" id="PS50893">
    <property type="entry name" value="ABC_TRANSPORTER_2"/>
    <property type="match status" value="2"/>
</dbReference>
<feature type="transmembrane region" description="Helical" evidence="10">
    <location>
        <begin position="346"/>
        <end position="366"/>
    </location>
</feature>
<feature type="domain" description="ABC transporter" evidence="11">
    <location>
        <begin position="1154"/>
        <end position="1389"/>
    </location>
</feature>
<dbReference type="InterPro" id="IPR036640">
    <property type="entry name" value="ABC1_TM_sf"/>
</dbReference>
<feature type="transmembrane region" description="Helical" evidence="10">
    <location>
        <begin position="89"/>
        <end position="108"/>
    </location>
</feature>
<dbReference type="PANTHER" id="PTHR24223:SF443">
    <property type="entry name" value="MULTIDRUG-RESISTANCE LIKE PROTEIN 1, ISOFORM I"/>
    <property type="match status" value="1"/>
</dbReference>
<dbReference type="PROSITE" id="PS00211">
    <property type="entry name" value="ABC_TRANSPORTER_1"/>
    <property type="match status" value="2"/>
</dbReference>
<keyword evidence="14" id="KW-1185">Reference proteome</keyword>
<evidence type="ECO:0000313" key="13">
    <source>
        <dbReference type="EMBL" id="VUC27576.1"/>
    </source>
</evidence>
<keyword evidence="7 10" id="KW-1133">Transmembrane helix</keyword>
<gene>
    <name evidence="13" type="ORF">CLO192961_LOCUS214480</name>
</gene>
<reference evidence="13 14" key="1">
    <citation type="submission" date="2019-06" db="EMBL/GenBank/DDBJ databases">
        <authorList>
            <person name="Broberg M."/>
        </authorList>
    </citation>
    <scope>NUCLEOTIDE SEQUENCE [LARGE SCALE GENOMIC DNA]</scope>
</reference>
<feature type="transmembrane region" description="Helical" evidence="10">
    <location>
        <begin position="972"/>
        <end position="992"/>
    </location>
</feature>
<dbReference type="EMBL" id="CABFNS010000771">
    <property type="protein sequence ID" value="VUC27576.1"/>
    <property type="molecule type" value="Genomic_DNA"/>
</dbReference>
<evidence type="ECO:0000256" key="6">
    <source>
        <dbReference type="ARBA" id="ARBA00022840"/>
    </source>
</evidence>
<keyword evidence="5" id="KW-0547">Nucleotide-binding</keyword>
<dbReference type="Pfam" id="PF00664">
    <property type="entry name" value="ABC_membrane"/>
    <property type="match status" value="2"/>
</dbReference>
<keyword evidence="4" id="KW-0677">Repeat</keyword>
<evidence type="ECO:0000256" key="7">
    <source>
        <dbReference type="ARBA" id="ARBA00022989"/>
    </source>
</evidence>
<evidence type="ECO:0000256" key="1">
    <source>
        <dbReference type="ARBA" id="ARBA00004128"/>
    </source>
</evidence>
<feature type="domain" description="ABC transmembrane type-1" evidence="12">
    <location>
        <begin position="834"/>
        <end position="1117"/>
    </location>
</feature>
<dbReference type="Gene3D" id="1.20.1560.10">
    <property type="entry name" value="ABC transporter type 1, transmembrane domain"/>
    <property type="match status" value="2"/>
</dbReference>
<proteinExistence type="predicted"/>
<keyword evidence="3 10" id="KW-0812">Transmembrane</keyword>
<evidence type="ECO:0000256" key="9">
    <source>
        <dbReference type="SAM" id="MobiDB-lite"/>
    </source>
</evidence>
<dbReference type="InterPro" id="IPR027417">
    <property type="entry name" value="P-loop_NTPase"/>
</dbReference>
<feature type="transmembrane region" description="Helical" evidence="10">
    <location>
        <begin position="59"/>
        <end position="77"/>
    </location>
</feature>
<feature type="domain" description="ABC transporter" evidence="11">
    <location>
        <begin position="523"/>
        <end position="748"/>
    </location>
</feature>
<protein>
    <submittedName>
        <fullName evidence="13">Uncharacterized protein</fullName>
    </submittedName>
</protein>
<organism evidence="13 14">
    <name type="scientific">Bionectria ochroleuca</name>
    <name type="common">Gliocladium roseum</name>
    <dbReference type="NCBI Taxonomy" id="29856"/>
    <lineage>
        <taxon>Eukaryota</taxon>
        <taxon>Fungi</taxon>
        <taxon>Dikarya</taxon>
        <taxon>Ascomycota</taxon>
        <taxon>Pezizomycotina</taxon>
        <taxon>Sordariomycetes</taxon>
        <taxon>Hypocreomycetidae</taxon>
        <taxon>Hypocreales</taxon>
        <taxon>Bionectriaceae</taxon>
        <taxon>Clonostachys</taxon>
    </lineage>
</organism>
<feature type="transmembrane region" description="Helical" evidence="10">
    <location>
        <begin position="873"/>
        <end position="897"/>
    </location>
</feature>
<keyword evidence="2" id="KW-0813">Transport</keyword>
<accession>A0ABY6UC20</accession>
<dbReference type="Pfam" id="PF00005">
    <property type="entry name" value="ABC_tran"/>
    <property type="match status" value="2"/>
</dbReference>
<evidence type="ECO:0000259" key="12">
    <source>
        <dbReference type="PROSITE" id="PS50929"/>
    </source>
</evidence>
<dbReference type="SUPFAM" id="SSF90123">
    <property type="entry name" value="ABC transporter transmembrane region"/>
    <property type="match status" value="2"/>
</dbReference>
<feature type="transmembrane region" description="Helical" evidence="10">
    <location>
        <begin position="1057"/>
        <end position="1076"/>
    </location>
</feature>
<dbReference type="InterPro" id="IPR011527">
    <property type="entry name" value="ABC1_TM_dom"/>
</dbReference>
<dbReference type="InterPro" id="IPR017871">
    <property type="entry name" value="ABC_transporter-like_CS"/>
</dbReference>
<dbReference type="InterPro" id="IPR003593">
    <property type="entry name" value="AAA+_ATPase"/>
</dbReference>
<dbReference type="CDD" id="cd18595">
    <property type="entry name" value="ABC_6TM_MRP1_2_3_6_D1_like"/>
    <property type="match status" value="1"/>
</dbReference>
<keyword evidence="6" id="KW-0067">ATP-binding</keyword>
<sequence length="1396" mass="153803">MYFPINGAILALVVAEAIRVQHHSFRAWASVTLAVSVFLVQSVRFLARSRRRDETELIALCWLVNFVLFGFNVYSSIARRAYKHDQLSFGLLCATFCLVGTELLIVCTTPRTNSSRSRGSHVCPVQNASLMSELTFGWMSPMLRLGYKQYITEEDLWDLSKQDASRNFSGRFQDAWEHEITSKTKPSLWVALLRGFGASYTSGVLLKAAADLLAILQPQLLRFLLLFIYSYQESPSRSLAPGVAIAVGMFLASVAQSLCLHQCFQSFSQTGIKTKASLVLAVYRKSLKLSNEARGMKSTGEIVNLMAVDSQRIQDVTQFSQHLWSAPFQIILCMLLLYNLLGYSMLAGVVVIIATIPANGHITTALKRLQKELMKNKDSRAKLITEVVSNIKSIKLLAWTLSFSNRIRSIRNNQELVTLRKTGFLQTISSFISSVAPFMVACSTFAVRVLVQKEPLTTDIVFPAIALFQLLTTPMAILPTTVSAVTEATVAISRLTAFLTADELQPDAVVRDEPVENIGQESVTINEGTFKWSMHHDNNVLEDINLSAHKGELYCIIGHVGSGKSSLLGALLGDLHKVRGKVTVRGSVAYVAQQPWVLSASIRDNIIFDGKWDPEYYSQTLWACALHDDLTQLPHGDETLVGDQGITLSGGQKARLALARAIYARADIYLLDDCLSAVDQHVGRHLIEHVFGPSGLLKSQTRILATHSTPVLKYADKIMVIYDGKSVQEGTYNELLTAGGDFGTLTGLAANLNELDSELNAEESNNTYMPREVESSQLRTPTASNRTDNNSKVMDIEAVAGKQKPRNEIIQQGGVKWSVYTDYAKANGLVGIGLYLVALVGAQITEIGGNVLLKQWSEENDDPEVDTDIAKFLGLYVGFGFGSAALVAIQSGTLWLWCSIKASRKLHESMILALLRSPMTFFETTPTGQILNRFSSDIYRIDRSISGQFNTLLISTIKALFSLVVIASGSYIFIILAIPLVLIYCYMQRFYLGAKRELKRLDGASRSPVFAHSKETLSGLTTIRAFLQQERFITATERHLDVNMKAWMPSIAANRWLGLRLEFLGSIIILSAAGLAIGSPLFGMQLSAGMAGLMITYAMQMTQSFSSLVRATGEVETNIVSVERVLEYTQLPSEAPDIISNNRPVAKWPQDGSIRFRAYSSQYRPELGPVLQNLSLDFKAGEKIGVVGRTGAGKSSLALSLFRIIEATTGTIDIDDVDISAIGVLDLRQRLTIIPQDASLFEGSIRDNLDPSQEHDDTELWSALDEARLKEHVANMPGGLEAKIYEGGTNLSQGQKQLMSLARAILKPSNVLVLDEATAAVDVETDGHVQESLRKSVFRNRTVITIAHRMNTIIDSDRVVVLDKGQVVEFDTPDVLLQRKGAFYGLVKEAGLLERP</sequence>
<name>A0ABY6UC20_BIOOC</name>
<evidence type="ECO:0000256" key="2">
    <source>
        <dbReference type="ARBA" id="ARBA00022448"/>
    </source>
</evidence>
<keyword evidence="8 10" id="KW-0472">Membrane</keyword>
<dbReference type="InterPro" id="IPR003439">
    <property type="entry name" value="ABC_transporter-like_ATP-bd"/>
</dbReference>
<comment type="subcellular location">
    <subcellularLocation>
        <location evidence="1">Vacuole membrane</location>
        <topology evidence="1">Multi-pass membrane protein</topology>
    </subcellularLocation>
</comment>
<dbReference type="CDD" id="cd03250">
    <property type="entry name" value="ABCC_MRP_domain1"/>
    <property type="match status" value="1"/>
</dbReference>
<evidence type="ECO:0000259" key="11">
    <source>
        <dbReference type="PROSITE" id="PS50893"/>
    </source>
</evidence>
<dbReference type="PROSITE" id="PS50929">
    <property type="entry name" value="ABC_TM1F"/>
    <property type="match status" value="2"/>
</dbReference>
<dbReference type="PANTHER" id="PTHR24223">
    <property type="entry name" value="ATP-BINDING CASSETTE SUB-FAMILY C"/>
    <property type="match status" value="1"/>
</dbReference>
<evidence type="ECO:0000256" key="4">
    <source>
        <dbReference type="ARBA" id="ARBA00022737"/>
    </source>
</evidence>
<evidence type="ECO:0000256" key="10">
    <source>
        <dbReference type="SAM" id="Phobius"/>
    </source>
</evidence>
<evidence type="ECO:0000256" key="8">
    <source>
        <dbReference type="ARBA" id="ARBA00023136"/>
    </source>
</evidence>
<dbReference type="InterPro" id="IPR050173">
    <property type="entry name" value="ABC_transporter_C-like"/>
</dbReference>
<feature type="transmembrane region" description="Helical" evidence="10">
    <location>
        <begin position="27"/>
        <end position="47"/>
    </location>
</feature>
<dbReference type="CDD" id="cd18603">
    <property type="entry name" value="ABC_6TM_MRP1_2_3_6_D2_like"/>
    <property type="match status" value="1"/>
</dbReference>
<feature type="domain" description="ABC transmembrane type-1" evidence="12">
    <location>
        <begin position="203"/>
        <end position="487"/>
    </location>
</feature>